<dbReference type="InterPro" id="IPR004115">
    <property type="entry name" value="GAD-like_sf"/>
</dbReference>
<evidence type="ECO:0000256" key="7">
    <source>
        <dbReference type="HAMAP-Rule" id="MF_00044"/>
    </source>
</evidence>
<dbReference type="PRINTS" id="PR01042">
    <property type="entry name" value="TRNASYNTHASP"/>
</dbReference>
<dbReference type="Gene3D" id="2.40.50.140">
    <property type="entry name" value="Nucleic acid-binding proteins"/>
    <property type="match status" value="1"/>
</dbReference>
<dbReference type="AlphaFoldDB" id="A0A926F9D2"/>
<dbReference type="Pfam" id="PF00152">
    <property type="entry name" value="tRNA-synt_2"/>
    <property type="match status" value="1"/>
</dbReference>
<dbReference type="InterPro" id="IPR029351">
    <property type="entry name" value="GAD_dom"/>
</dbReference>
<feature type="binding site" evidence="7">
    <location>
        <position position="230"/>
    </location>
    <ligand>
        <name>L-aspartate</name>
        <dbReference type="ChEBI" id="CHEBI:29991"/>
    </ligand>
</feature>
<dbReference type="InterPro" id="IPR047089">
    <property type="entry name" value="Asp-tRNA-ligase_1_N"/>
</dbReference>
<keyword evidence="2 7" id="KW-0436">Ligase</keyword>
<feature type="binding site" evidence="7">
    <location>
        <begin position="230"/>
        <end position="232"/>
    </location>
    <ligand>
        <name>ATP</name>
        <dbReference type="ChEBI" id="CHEBI:30616"/>
    </ligand>
</feature>
<evidence type="ECO:0000313" key="9">
    <source>
        <dbReference type="EMBL" id="MBC8596693.1"/>
    </source>
</evidence>
<feature type="region of interest" description="Aspartate" evidence="7">
    <location>
        <begin position="208"/>
        <end position="211"/>
    </location>
</feature>
<dbReference type="Pfam" id="PF01336">
    <property type="entry name" value="tRNA_anti-codon"/>
    <property type="match status" value="1"/>
</dbReference>
<feature type="binding site" evidence="7">
    <location>
        <position position="184"/>
    </location>
    <ligand>
        <name>L-aspartate</name>
        <dbReference type="ChEBI" id="CHEBI:29991"/>
    </ligand>
</feature>
<comment type="similarity">
    <text evidence="1 7">Belongs to the class-II aminoacyl-tRNA synthetase family. Type 1 subfamily.</text>
</comment>
<feature type="binding site" evidence="7">
    <location>
        <begin position="544"/>
        <end position="547"/>
    </location>
    <ligand>
        <name>ATP</name>
        <dbReference type="ChEBI" id="CHEBI:30616"/>
    </ligand>
</feature>
<name>A0A926F9D2_9FIRM</name>
<feature type="binding site" evidence="7">
    <location>
        <position position="458"/>
    </location>
    <ligand>
        <name>L-aspartate</name>
        <dbReference type="ChEBI" id="CHEBI:29991"/>
    </ligand>
</feature>
<dbReference type="EC" id="6.1.1.23" evidence="7"/>
<evidence type="ECO:0000256" key="1">
    <source>
        <dbReference type="ARBA" id="ARBA00006303"/>
    </source>
</evidence>
<dbReference type="SUPFAM" id="SSF55261">
    <property type="entry name" value="GAD domain-like"/>
    <property type="match status" value="1"/>
</dbReference>
<keyword evidence="3 7" id="KW-0547">Nucleotide-binding</keyword>
<evidence type="ECO:0000313" key="10">
    <source>
        <dbReference type="Proteomes" id="UP000647416"/>
    </source>
</evidence>
<dbReference type="GO" id="GO:0004815">
    <property type="term" value="F:aspartate-tRNA ligase activity"/>
    <property type="evidence" value="ECO:0007669"/>
    <property type="project" value="UniProtKB-UniRule"/>
</dbReference>
<dbReference type="InterPro" id="IPR006195">
    <property type="entry name" value="aa-tRNA-synth_II"/>
</dbReference>
<dbReference type="NCBIfam" id="TIGR00459">
    <property type="entry name" value="aspS_bact"/>
    <property type="match status" value="1"/>
</dbReference>
<evidence type="ECO:0000256" key="2">
    <source>
        <dbReference type="ARBA" id="ARBA00022598"/>
    </source>
</evidence>
<dbReference type="NCBIfam" id="NF001750">
    <property type="entry name" value="PRK00476.1"/>
    <property type="match status" value="1"/>
</dbReference>
<proteinExistence type="inferred from homology"/>
<dbReference type="GO" id="GO:0140096">
    <property type="term" value="F:catalytic activity, acting on a protein"/>
    <property type="evidence" value="ECO:0007669"/>
    <property type="project" value="UniProtKB-ARBA"/>
</dbReference>
<dbReference type="GO" id="GO:0016740">
    <property type="term" value="F:transferase activity"/>
    <property type="evidence" value="ECO:0007669"/>
    <property type="project" value="UniProtKB-ARBA"/>
</dbReference>
<dbReference type="InterPro" id="IPR004364">
    <property type="entry name" value="Aa-tRNA-synt_II"/>
</dbReference>
<gene>
    <name evidence="7 9" type="primary">aspS</name>
    <name evidence="9" type="ORF">H8706_07390</name>
</gene>
<feature type="binding site" evidence="7">
    <location>
        <position position="239"/>
    </location>
    <ligand>
        <name>ATP</name>
        <dbReference type="ChEBI" id="CHEBI:30616"/>
    </ligand>
</feature>
<organism evidence="9 10">
    <name type="scientific">Qingrenia yutianensis</name>
    <dbReference type="NCBI Taxonomy" id="2763676"/>
    <lineage>
        <taxon>Bacteria</taxon>
        <taxon>Bacillati</taxon>
        <taxon>Bacillota</taxon>
        <taxon>Clostridia</taxon>
        <taxon>Eubacteriales</taxon>
        <taxon>Oscillospiraceae</taxon>
        <taxon>Qingrenia</taxon>
    </lineage>
</organism>
<dbReference type="EMBL" id="JACRTE010000007">
    <property type="protein sequence ID" value="MBC8596693.1"/>
    <property type="molecule type" value="Genomic_DNA"/>
</dbReference>
<dbReference type="GO" id="GO:0006422">
    <property type="term" value="P:aspartyl-tRNA aminoacylation"/>
    <property type="evidence" value="ECO:0007669"/>
    <property type="project" value="UniProtKB-UniRule"/>
</dbReference>
<comment type="caution">
    <text evidence="9">The sequence shown here is derived from an EMBL/GenBank/DDBJ whole genome shotgun (WGS) entry which is preliminary data.</text>
</comment>
<dbReference type="GO" id="GO:0005737">
    <property type="term" value="C:cytoplasm"/>
    <property type="evidence" value="ECO:0007669"/>
    <property type="project" value="UniProtKB-SubCell"/>
</dbReference>
<feature type="binding site" evidence="7">
    <location>
        <position position="499"/>
    </location>
    <ligand>
        <name>L-aspartate</name>
        <dbReference type="ChEBI" id="CHEBI:29991"/>
    </ligand>
</feature>
<dbReference type="PROSITE" id="PS50862">
    <property type="entry name" value="AA_TRNA_LIGASE_II"/>
    <property type="match status" value="1"/>
</dbReference>
<dbReference type="Pfam" id="PF02938">
    <property type="entry name" value="GAD"/>
    <property type="match status" value="1"/>
</dbReference>
<dbReference type="InterPro" id="IPR004524">
    <property type="entry name" value="Asp-tRNA-ligase_1"/>
</dbReference>
<dbReference type="Gene3D" id="3.30.930.10">
    <property type="entry name" value="Bira Bifunctional Protein, Domain 2"/>
    <property type="match status" value="1"/>
</dbReference>
<reference evidence="9" key="1">
    <citation type="submission" date="2020-08" db="EMBL/GenBank/DDBJ databases">
        <title>Genome public.</title>
        <authorList>
            <person name="Liu C."/>
            <person name="Sun Q."/>
        </authorList>
    </citation>
    <scope>NUCLEOTIDE SEQUENCE</scope>
    <source>
        <strain evidence="9">NSJ-50</strain>
    </source>
</reference>
<dbReference type="RefSeq" id="WP_178348663.1">
    <property type="nucleotide sequence ID" value="NZ_JACRTE010000007.1"/>
</dbReference>
<feature type="site" description="Important for tRNA non-discrimination" evidence="7">
    <location>
        <position position="92"/>
    </location>
</feature>
<accession>A0A926F9D2</accession>
<dbReference type="GO" id="GO:0050560">
    <property type="term" value="F:aspartate-tRNA(Asn) ligase activity"/>
    <property type="evidence" value="ECO:0007669"/>
    <property type="project" value="UniProtKB-EC"/>
</dbReference>
<comment type="caution">
    <text evidence="7">Lacks conserved residue(s) required for the propagation of feature annotation.</text>
</comment>
<dbReference type="PANTHER" id="PTHR22594">
    <property type="entry name" value="ASPARTYL/LYSYL-TRNA SYNTHETASE"/>
    <property type="match status" value="1"/>
</dbReference>
<comment type="function">
    <text evidence="7">Aspartyl-tRNA synthetase with relaxed tRNA specificity since it is able to aspartylate not only its cognate tRNA(Asp) but also tRNA(Asn). Reaction proceeds in two steps: L-aspartate is first activated by ATP to form Asp-AMP and then transferred to the acceptor end of tRNA(Asp/Asn).</text>
</comment>
<dbReference type="Proteomes" id="UP000647416">
    <property type="component" value="Unassembled WGS sequence"/>
</dbReference>
<protein>
    <recommendedName>
        <fullName evidence="7">Aspartate--tRNA(Asp/Asn) ligase</fullName>
        <ecNumber evidence="7">6.1.1.23</ecNumber>
    </recommendedName>
    <alternativeName>
        <fullName evidence="7">Aspartyl-tRNA synthetase</fullName>
        <shortName evidence="7">AspRS</shortName>
    </alternativeName>
    <alternativeName>
        <fullName evidence="7">Non-discriminating aspartyl-tRNA synthetase</fullName>
        <shortName evidence="7">ND-AspRS</shortName>
    </alternativeName>
</protein>
<feature type="binding site" evidence="7">
    <location>
        <position position="492"/>
    </location>
    <ligand>
        <name>ATP</name>
        <dbReference type="ChEBI" id="CHEBI:30616"/>
    </ligand>
</feature>
<dbReference type="CDD" id="cd04317">
    <property type="entry name" value="EcAspRS_like_N"/>
    <property type="match status" value="1"/>
</dbReference>
<dbReference type="SUPFAM" id="SSF50249">
    <property type="entry name" value="Nucleic acid-binding proteins"/>
    <property type="match status" value="1"/>
</dbReference>
<evidence type="ECO:0000256" key="3">
    <source>
        <dbReference type="ARBA" id="ARBA00022741"/>
    </source>
</evidence>
<feature type="domain" description="Aminoacyl-transfer RNA synthetases class-II family profile" evidence="8">
    <location>
        <begin position="153"/>
        <end position="565"/>
    </location>
</feature>
<evidence type="ECO:0000256" key="4">
    <source>
        <dbReference type="ARBA" id="ARBA00022840"/>
    </source>
</evidence>
<evidence type="ECO:0000259" key="8">
    <source>
        <dbReference type="PROSITE" id="PS50862"/>
    </source>
</evidence>
<keyword evidence="6 7" id="KW-0030">Aminoacyl-tRNA synthetase</keyword>
<dbReference type="InterPro" id="IPR045864">
    <property type="entry name" value="aa-tRNA-synth_II/BPL/LPL"/>
</dbReference>
<keyword evidence="5 7" id="KW-0648">Protein biosynthesis</keyword>
<keyword evidence="7" id="KW-0963">Cytoplasm</keyword>
<dbReference type="HAMAP" id="MF_00044">
    <property type="entry name" value="Asp_tRNA_synth_type1"/>
    <property type="match status" value="1"/>
</dbReference>
<dbReference type="InterPro" id="IPR004365">
    <property type="entry name" value="NA-bd_OB_tRNA"/>
</dbReference>
<dbReference type="CDD" id="cd00777">
    <property type="entry name" value="AspRS_core"/>
    <property type="match status" value="1"/>
</dbReference>
<evidence type="ECO:0000256" key="5">
    <source>
        <dbReference type="ARBA" id="ARBA00022917"/>
    </source>
</evidence>
<dbReference type="GO" id="GO:0003676">
    <property type="term" value="F:nucleic acid binding"/>
    <property type="evidence" value="ECO:0007669"/>
    <property type="project" value="InterPro"/>
</dbReference>
<dbReference type="InterPro" id="IPR002312">
    <property type="entry name" value="Asp/Asn-tRNA-synth_IIb"/>
</dbReference>
<comment type="subunit">
    <text evidence="7">Homodimer.</text>
</comment>
<dbReference type="InterPro" id="IPR047090">
    <property type="entry name" value="AspRS_core"/>
</dbReference>
<dbReference type="Gene3D" id="3.30.1360.30">
    <property type="entry name" value="GAD-like domain"/>
    <property type="match status" value="1"/>
</dbReference>
<keyword evidence="4 7" id="KW-0067">ATP-binding</keyword>
<evidence type="ECO:0000256" key="6">
    <source>
        <dbReference type="ARBA" id="ARBA00023146"/>
    </source>
</evidence>
<keyword evidence="10" id="KW-1185">Reference proteome</keyword>
<dbReference type="SUPFAM" id="SSF55681">
    <property type="entry name" value="Class II aaRS and biotin synthetases"/>
    <property type="match status" value="1"/>
</dbReference>
<dbReference type="PANTHER" id="PTHR22594:SF5">
    <property type="entry name" value="ASPARTATE--TRNA LIGASE, MITOCHONDRIAL"/>
    <property type="match status" value="1"/>
</dbReference>
<dbReference type="InterPro" id="IPR012340">
    <property type="entry name" value="NA-bd_OB-fold"/>
</dbReference>
<comment type="subcellular location">
    <subcellularLocation>
        <location evidence="7">Cytoplasm</location>
    </subcellularLocation>
</comment>
<dbReference type="GO" id="GO:0005524">
    <property type="term" value="F:ATP binding"/>
    <property type="evidence" value="ECO:0007669"/>
    <property type="project" value="UniProtKB-UniRule"/>
</dbReference>
<comment type="catalytic activity">
    <reaction evidence="7">
        <text>tRNA(Asx) + L-aspartate + ATP = L-aspartyl-tRNA(Asx) + AMP + diphosphate</text>
        <dbReference type="Rhea" id="RHEA:18349"/>
        <dbReference type="Rhea" id="RHEA-COMP:9710"/>
        <dbReference type="Rhea" id="RHEA-COMP:9711"/>
        <dbReference type="ChEBI" id="CHEBI:29991"/>
        <dbReference type="ChEBI" id="CHEBI:30616"/>
        <dbReference type="ChEBI" id="CHEBI:33019"/>
        <dbReference type="ChEBI" id="CHEBI:78442"/>
        <dbReference type="ChEBI" id="CHEBI:78516"/>
        <dbReference type="ChEBI" id="CHEBI:456215"/>
        <dbReference type="EC" id="6.1.1.23"/>
    </reaction>
</comment>
<sequence length="602" mass="68418">MLEKFENLHGLKRTDRCGTLSAKDIGREVTVMGFVDSERNLGGLLFVNLRDISGIVQLFFDTANEELVKKASTVRSEFVLAARGVVCARGEGAVNKNMPTGEIEINVSELRILNKAKTPPFYIVENSDVKEELRLKYRYLDLRRPDMQRKLILRHKVAKIARDFFDENGFLEIETPMLNKSTPEGARDYLVPSRVKNGCFYALPQSPQLYKQLLMLSGMDRYFQIARCFRDEDLRADRQPEFTQIDIEMSFVEQDDVMNVNEKFIARVFKEILGVEVKTPFLRMPYSEAMSRYGSDKPDTRFGMELTDVSDLVKDCGFKVFSDAVANGGSVRLINAKNLADKISRKNIDALGEFAKTYKAKGLAWVKHTAEGIQSPIAKFFSEDEMNKILERANCEENDVLLFVADKNKVVFDTLGALRCEVAKRYDLIDENKFNLLWVTDFPLLEYSEEEGRYVAMHHPFTHPADEDLDKLDTEPQNVRAKAYDIILNGVELGGGSIRIYNSDLQEKMFEVLGLTKEEAESKFGFLVEAFKYGAPPHGGMAYGFDRFVMLLTKSASIRDVIAFPKVQNASELMTNAPDVVDAKQLEELGIELVKKDEKEEN</sequence>